<dbReference type="Pfam" id="PF04940">
    <property type="entry name" value="BLUF"/>
    <property type="match status" value="1"/>
</dbReference>
<name>A0A3S4A238_9MICO</name>
<dbReference type="SUPFAM" id="SSF54975">
    <property type="entry name" value="Acylphosphatase/BLUF domain-like"/>
    <property type="match status" value="1"/>
</dbReference>
<dbReference type="RefSeq" id="WP_128497237.1">
    <property type="nucleotide sequence ID" value="NZ_RZNC01000001.1"/>
</dbReference>
<reference evidence="2 3" key="1">
    <citation type="submission" date="2018-12" db="EMBL/GenBank/DDBJ databases">
        <authorList>
            <person name="Li F."/>
        </authorList>
    </citation>
    <scope>NUCLEOTIDE SEQUENCE [LARGE SCALE GENOMIC DNA]</scope>
    <source>
        <strain evidence="2 3">8H24J-4-2</strain>
    </source>
</reference>
<protein>
    <submittedName>
        <fullName evidence="2">BLUF domain-containing protein</fullName>
    </submittedName>
</protein>
<feature type="domain" description="BLUF" evidence="1">
    <location>
        <begin position="1"/>
        <end position="92"/>
    </location>
</feature>
<dbReference type="GO" id="GO:0071949">
    <property type="term" value="F:FAD binding"/>
    <property type="evidence" value="ECO:0007669"/>
    <property type="project" value="InterPro"/>
</dbReference>
<dbReference type="InterPro" id="IPR007024">
    <property type="entry name" value="BLUF_domain"/>
</dbReference>
<comment type="caution">
    <text evidence="2">The sequence shown here is derived from an EMBL/GenBank/DDBJ whole genome shotgun (WGS) entry which is preliminary data.</text>
</comment>
<dbReference type="OrthoDB" id="196105at2"/>
<dbReference type="InterPro" id="IPR036046">
    <property type="entry name" value="Acylphosphatase-like_dom_sf"/>
</dbReference>
<accession>A0A3S4A238</accession>
<dbReference type="AlphaFoldDB" id="A0A3S4A238"/>
<proteinExistence type="predicted"/>
<organism evidence="2 3">
    <name type="scientific">Labedella populi</name>
    <dbReference type="NCBI Taxonomy" id="2498850"/>
    <lineage>
        <taxon>Bacteria</taxon>
        <taxon>Bacillati</taxon>
        <taxon>Actinomycetota</taxon>
        <taxon>Actinomycetes</taxon>
        <taxon>Micrococcales</taxon>
        <taxon>Microbacteriaceae</taxon>
        <taxon>Labedella</taxon>
    </lineage>
</organism>
<dbReference type="PROSITE" id="PS50925">
    <property type="entry name" value="BLUF"/>
    <property type="match status" value="1"/>
</dbReference>
<dbReference type="GO" id="GO:0009882">
    <property type="term" value="F:blue light photoreceptor activity"/>
    <property type="evidence" value="ECO:0007669"/>
    <property type="project" value="InterPro"/>
</dbReference>
<dbReference type="EMBL" id="RZNC01000001">
    <property type="protein sequence ID" value="RWZ68009.1"/>
    <property type="molecule type" value="Genomic_DNA"/>
</dbReference>
<sequence length="137" mass="15326">MLSIVYSSRASDSFDEAYLVDLLLRSRRNNKRLGLSGMLLHHGGHFLQAIEGPEDALRERMAIIASDPRHSSLRMLLEEEIPERTFPAWTMGHVEADDEPAAPGLRNVFEALAAGGDVSDSLPSLRELIRWYQVRAA</sequence>
<evidence type="ECO:0000259" key="1">
    <source>
        <dbReference type="PROSITE" id="PS50925"/>
    </source>
</evidence>
<dbReference type="Proteomes" id="UP000288603">
    <property type="component" value="Unassembled WGS sequence"/>
</dbReference>
<evidence type="ECO:0000313" key="3">
    <source>
        <dbReference type="Proteomes" id="UP000288603"/>
    </source>
</evidence>
<keyword evidence="3" id="KW-1185">Reference proteome</keyword>
<dbReference type="SMART" id="SM01034">
    <property type="entry name" value="BLUF"/>
    <property type="match status" value="1"/>
</dbReference>
<dbReference type="Gene3D" id="3.30.70.100">
    <property type="match status" value="1"/>
</dbReference>
<gene>
    <name evidence="2" type="ORF">ELQ92_01755</name>
</gene>
<evidence type="ECO:0000313" key="2">
    <source>
        <dbReference type="EMBL" id="RWZ68009.1"/>
    </source>
</evidence>